<name>A0A8H4ZWA8_9HYPO</name>
<reference evidence="4 5" key="1">
    <citation type="journal article" date="2020" name="BMC Genomics">
        <title>Correction to: Identification and distribution of gene clusters required for synthesis of sphingolipid metabolism inhibitors in diverse species of the filamentous fungus Fusarium.</title>
        <authorList>
            <person name="Kim H.S."/>
            <person name="Lohmar J.M."/>
            <person name="Busman M."/>
            <person name="Brown D.W."/>
            <person name="Naumann T.A."/>
            <person name="Divon H.H."/>
            <person name="Lysoe E."/>
            <person name="Uhlig S."/>
            <person name="Proctor R.H."/>
        </authorList>
    </citation>
    <scope>NUCLEOTIDE SEQUENCE [LARGE SCALE GENOMIC DNA]</scope>
    <source>
        <strain evidence="4 5">NRRL 25214</strain>
    </source>
</reference>
<dbReference type="InterPro" id="IPR058664">
    <property type="entry name" value="ARB_00930-like_C"/>
</dbReference>
<dbReference type="InterPro" id="IPR001466">
    <property type="entry name" value="Beta-lactam-related"/>
</dbReference>
<dbReference type="PANTHER" id="PTHR22935:SF97">
    <property type="entry name" value="BETA-LACTAMASE-RELATED DOMAIN-CONTAINING PROTEIN"/>
    <property type="match status" value="1"/>
</dbReference>
<dbReference type="EMBL" id="JABEVY010000038">
    <property type="protein sequence ID" value="KAF5253381.1"/>
    <property type="molecule type" value="Genomic_DNA"/>
</dbReference>
<accession>A0A8H4ZWA8</accession>
<keyword evidence="5" id="KW-1185">Reference proteome</keyword>
<dbReference type="PANTHER" id="PTHR22935">
    <property type="entry name" value="PENICILLIN-BINDING PROTEIN"/>
    <property type="match status" value="1"/>
</dbReference>
<evidence type="ECO:0000313" key="4">
    <source>
        <dbReference type="EMBL" id="KAF5253381.1"/>
    </source>
</evidence>
<feature type="domain" description="Beta-lactamase-like ARB-00930-like C-terminal" evidence="3">
    <location>
        <begin position="422"/>
        <end position="571"/>
    </location>
</feature>
<evidence type="ECO:0000256" key="1">
    <source>
        <dbReference type="SAM" id="SignalP"/>
    </source>
</evidence>
<feature type="signal peptide" evidence="1">
    <location>
        <begin position="1"/>
        <end position="20"/>
    </location>
</feature>
<dbReference type="SUPFAM" id="SSF56601">
    <property type="entry name" value="beta-lactamase/transpeptidase-like"/>
    <property type="match status" value="1"/>
</dbReference>
<dbReference type="AlphaFoldDB" id="A0A8H4ZWA8"/>
<dbReference type="Proteomes" id="UP000573603">
    <property type="component" value="Unassembled WGS sequence"/>
</dbReference>
<comment type="caution">
    <text evidence="4">The sequence shown here is derived from an EMBL/GenBank/DDBJ whole genome shotgun (WGS) entry which is preliminary data.</text>
</comment>
<protein>
    <recommendedName>
        <fullName evidence="6">Beta-lactamase-related domain-containing protein</fullName>
    </recommendedName>
</protein>
<evidence type="ECO:0000259" key="2">
    <source>
        <dbReference type="Pfam" id="PF00144"/>
    </source>
</evidence>
<dbReference type="Gene3D" id="3.40.710.10">
    <property type="entry name" value="DD-peptidase/beta-lactamase superfamily"/>
    <property type="match status" value="1"/>
</dbReference>
<evidence type="ECO:0000313" key="5">
    <source>
        <dbReference type="Proteomes" id="UP000573603"/>
    </source>
</evidence>
<evidence type="ECO:0008006" key="6">
    <source>
        <dbReference type="Google" id="ProtNLM"/>
    </source>
</evidence>
<dbReference type="InterPro" id="IPR012338">
    <property type="entry name" value="Beta-lactam/transpept-like"/>
</dbReference>
<gene>
    <name evidence="4" type="ORF">FANTH_1698</name>
</gene>
<evidence type="ECO:0000259" key="3">
    <source>
        <dbReference type="Pfam" id="PF26335"/>
    </source>
</evidence>
<dbReference type="Pfam" id="PF26335">
    <property type="entry name" value="ARB_00930_C"/>
    <property type="match status" value="1"/>
</dbReference>
<dbReference type="Pfam" id="PF00144">
    <property type="entry name" value="Beta-lactamase"/>
    <property type="match status" value="1"/>
</dbReference>
<proteinExistence type="predicted"/>
<feature type="domain" description="Beta-lactamase-related" evidence="2">
    <location>
        <begin position="95"/>
        <end position="396"/>
    </location>
</feature>
<dbReference type="InterPro" id="IPR051478">
    <property type="entry name" value="Beta-lactamase-like_AB/R"/>
</dbReference>
<feature type="chain" id="PRO_5034552961" description="Beta-lactamase-related domain-containing protein" evidence="1">
    <location>
        <begin position="21"/>
        <end position="575"/>
    </location>
</feature>
<organism evidence="4 5">
    <name type="scientific">Fusarium anthophilum</name>
    <dbReference type="NCBI Taxonomy" id="48485"/>
    <lineage>
        <taxon>Eukaryota</taxon>
        <taxon>Fungi</taxon>
        <taxon>Dikarya</taxon>
        <taxon>Ascomycota</taxon>
        <taxon>Pezizomycotina</taxon>
        <taxon>Sordariomycetes</taxon>
        <taxon>Hypocreomycetidae</taxon>
        <taxon>Hypocreales</taxon>
        <taxon>Nectriaceae</taxon>
        <taxon>Fusarium</taxon>
        <taxon>Fusarium fujikuroi species complex</taxon>
    </lineage>
</organism>
<keyword evidence="1" id="KW-0732">Signal</keyword>
<sequence length="575" mass="62203">MKIAVQSLSLLLLLTGDALAAKNYHCPLIGPVLPAPTDPSSHQNVKNALEAITETIKAYSSLLHSTAVSVGVTSIHEDKPLLDFHHTPENLDPRGVSKIDADSVYRIGSISKAYTTLAALKLKGVGMHDPVTKYVPELRKLNKQQSENNAITTVDWDKVSLQALASHMGGMPADLVTDLTSFRNWTDLGLPAAHDVLGCAGLVGIPPCDVQDFWDNFGKRPPTFAPWGNPVYSNIAFFIMSLVIERVSGESFEDFVQKNVLDVAGMNSTTYAKPDDSVGAIGPDDTFWNSSIGILSPAGSFYSSTKDLLAFGSSILKHEFLDLAETNKWLKPVTFTSGRGEFIGAPWEIVRSNKLTADERVVTVYTKGGDIGTYHSIFAMIPDYGIVISVLVGGPENAGGLPMVFFSMIAKALVPALEAAGKDQAKKSFAGTYANEDTNSTLILDVDDDGPGLGITKWIVRGTDVSTHWLHYLSVLNPDVPKIPLSGRLYPTDLAAGNKTAWRAMFRIGTASQIGMQEGLLFWEDASCMSWAMVDRAAYEFLGLDEMVFESEDGKAGKVELLGFKTTLKKSETEG</sequence>